<dbReference type="InterPro" id="IPR019251">
    <property type="entry name" value="DUF2231_TM"/>
</dbReference>
<evidence type="ECO:0000259" key="3">
    <source>
        <dbReference type="Pfam" id="PF09990"/>
    </source>
</evidence>
<dbReference type="AlphaFoldDB" id="A0A7V9A7V9"/>
<proteinExistence type="predicted"/>
<name>A0A7V9A7V9_9BACT</name>
<evidence type="ECO:0000313" key="4">
    <source>
        <dbReference type="EMBL" id="MBA2115835.1"/>
    </source>
</evidence>
<dbReference type="InterPro" id="IPR011429">
    <property type="entry name" value="Cyt_c_Planctomycete-type"/>
</dbReference>
<feature type="transmembrane region" description="Helical" evidence="1">
    <location>
        <begin position="186"/>
        <end position="208"/>
    </location>
</feature>
<evidence type="ECO:0000259" key="2">
    <source>
        <dbReference type="Pfam" id="PF07635"/>
    </source>
</evidence>
<feature type="domain" description="DUF2231" evidence="3">
    <location>
        <begin position="153"/>
        <end position="287"/>
    </location>
</feature>
<dbReference type="Pfam" id="PF07635">
    <property type="entry name" value="PSCyt1"/>
    <property type="match status" value="1"/>
</dbReference>
<accession>A0A7V9A7V9</accession>
<sequence length="320" mass="35228">MYVRIILGITLSLTVLSIVKADKLVDFRRDVQPVLLARCIECHGPEKAKNDFRVDDAETMSYYVEPGDLESSSLWNDYLITDDPSLKMPPADSPHSAGMTAAELATIKLWIEEGADFDWSTPTTETEKEEVVTVTPVSELSVPYKVWLFQGLFHPAMTHLPVGLLSISFVFLILSKFGGTSFQSAAFHCLWVGALGACIACVSGWSYAIHEGYGLSFSLNNDIDRHRWLGVILAIGSLALVPVAYKAVNSEEGNRKMKLGWFLGACVVAICVSIVGFQGGELVYGEGHYEEEFDHLFLSDDAEEVTETEVTETPETEASE</sequence>
<dbReference type="RefSeq" id="WP_207397264.1">
    <property type="nucleotide sequence ID" value="NZ_JABRWO010000008.1"/>
</dbReference>
<feature type="transmembrane region" description="Helical" evidence="1">
    <location>
        <begin position="259"/>
        <end position="277"/>
    </location>
</feature>
<dbReference type="PANTHER" id="PTHR35889:SF3">
    <property type="entry name" value="F-BOX DOMAIN-CONTAINING PROTEIN"/>
    <property type="match status" value="1"/>
</dbReference>
<evidence type="ECO:0008006" key="6">
    <source>
        <dbReference type="Google" id="ProtNLM"/>
    </source>
</evidence>
<keyword evidence="1" id="KW-0812">Transmembrane</keyword>
<evidence type="ECO:0000256" key="1">
    <source>
        <dbReference type="SAM" id="Phobius"/>
    </source>
</evidence>
<dbReference type="PANTHER" id="PTHR35889">
    <property type="entry name" value="CYCLOINULO-OLIGOSACCHARIDE FRUCTANOTRANSFERASE-RELATED"/>
    <property type="match status" value="1"/>
</dbReference>
<gene>
    <name evidence="4" type="ORF">HOV93_30210</name>
</gene>
<protein>
    <recommendedName>
        <fullName evidence="6">Planctomycete cytochrome C</fullName>
    </recommendedName>
</protein>
<feature type="transmembrane region" description="Helical" evidence="1">
    <location>
        <begin position="228"/>
        <end position="247"/>
    </location>
</feature>
<organism evidence="4 5">
    <name type="scientific">Bremerella alba</name>
    <dbReference type="NCBI Taxonomy" id="980252"/>
    <lineage>
        <taxon>Bacteria</taxon>
        <taxon>Pseudomonadati</taxon>
        <taxon>Planctomycetota</taxon>
        <taxon>Planctomycetia</taxon>
        <taxon>Pirellulales</taxon>
        <taxon>Pirellulaceae</taxon>
        <taxon>Bremerella</taxon>
    </lineage>
</organism>
<comment type="caution">
    <text evidence="4">The sequence shown here is derived from an EMBL/GenBank/DDBJ whole genome shotgun (WGS) entry which is preliminary data.</text>
</comment>
<evidence type="ECO:0000313" key="5">
    <source>
        <dbReference type="Proteomes" id="UP000551616"/>
    </source>
</evidence>
<dbReference type="Pfam" id="PF09990">
    <property type="entry name" value="DUF2231"/>
    <property type="match status" value="1"/>
</dbReference>
<dbReference type="Proteomes" id="UP000551616">
    <property type="component" value="Unassembled WGS sequence"/>
</dbReference>
<keyword evidence="1" id="KW-1133">Transmembrane helix</keyword>
<feature type="transmembrane region" description="Helical" evidence="1">
    <location>
        <begin position="152"/>
        <end position="174"/>
    </location>
</feature>
<keyword evidence="1" id="KW-0472">Membrane</keyword>
<keyword evidence="5" id="KW-1185">Reference proteome</keyword>
<dbReference type="EMBL" id="JABRWO010000008">
    <property type="protein sequence ID" value="MBA2115835.1"/>
    <property type="molecule type" value="Genomic_DNA"/>
</dbReference>
<feature type="domain" description="Cytochrome C Planctomycete-type" evidence="2">
    <location>
        <begin position="39"/>
        <end position="92"/>
    </location>
</feature>
<reference evidence="4 5" key="1">
    <citation type="submission" date="2020-05" db="EMBL/GenBank/DDBJ databases">
        <title>Bremerella alba sp. nov., a novel planctomycete isolated from the surface of the macroalga Fucus spiralis.</title>
        <authorList>
            <person name="Godinho O."/>
            <person name="Botelho R."/>
            <person name="Albuquerque L."/>
            <person name="Wiegand S."/>
            <person name="Da Costa M.S."/>
            <person name="Lobo-Da-Cunha A."/>
            <person name="Jogler C."/>
            <person name="Lage O.M."/>
        </authorList>
    </citation>
    <scope>NUCLEOTIDE SEQUENCE [LARGE SCALE GENOMIC DNA]</scope>
    <source>
        <strain evidence="4 5">FF15</strain>
    </source>
</reference>